<gene>
    <name evidence="3" type="ORF">FHU38_001012</name>
</gene>
<keyword evidence="4" id="KW-1185">Reference proteome</keyword>
<accession>A0A7X5UMC1</accession>
<dbReference type="AlphaFoldDB" id="A0A7X5UMC1"/>
<evidence type="ECO:0000313" key="3">
    <source>
        <dbReference type="EMBL" id="NIJ10668.1"/>
    </source>
</evidence>
<feature type="coiled-coil region" evidence="1">
    <location>
        <begin position="135"/>
        <end position="166"/>
    </location>
</feature>
<proteinExistence type="predicted"/>
<dbReference type="EMBL" id="JAAOYM010000001">
    <property type="protein sequence ID" value="NIJ10668.1"/>
    <property type="molecule type" value="Genomic_DNA"/>
</dbReference>
<evidence type="ECO:0000256" key="2">
    <source>
        <dbReference type="SAM" id="MobiDB-lite"/>
    </source>
</evidence>
<dbReference type="RefSeq" id="WP_167166949.1">
    <property type="nucleotide sequence ID" value="NZ_JAAOYM010000001.1"/>
</dbReference>
<dbReference type="Proteomes" id="UP000545493">
    <property type="component" value="Unassembled WGS sequence"/>
</dbReference>
<feature type="compositionally biased region" description="Basic and acidic residues" evidence="2">
    <location>
        <begin position="190"/>
        <end position="253"/>
    </location>
</feature>
<feature type="region of interest" description="Disordered" evidence="2">
    <location>
        <begin position="190"/>
        <end position="257"/>
    </location>
</feature>
<comment type="caution">
    <text evidence="3">The sequence shown here is derived from an EMBL/GenBank/DDBJ whole genome shotgun (WGS) entry which is preliminary data.</text>
</comment>
<evidence type="ECO:0000313" key="4">
    <source>
        <dbReference type="Proteomes" id="UP000545493"/>
    </source>
</evidence>
<feature type="region of interest" description="Disordered" evidence="2">
    <location>
        <begin position="276"/>
        <end position="304"/>
    </location>
</feature>
<keyword evidence="1" id="KW-0175">Coiled coil</keyword>
<organism evidence="3 4">
    <name type="scientific">Saccharomonospora amisosensis</name>
    <dbReference type="NCBI Taxonomy" id="1128677"/>
    <lineage>
        <taxon>Bacteria</taxon>
        <taxon>Bacillati</taxon>
        <taxon>Actinomycetota</taxon>
        <taxon>Actinomycetes</taxon>
        <taxon>Pseudonocardiales</taxon>
        <taxon>Pseudonocardiaceae</taxon>
        <taxon>Saccharomonospora</taxon>
    </lineage>
</organism>
<sequence length="304" mass="35068">MASDHDNRLLPLRREFGQAWHGFDRNQVAQYLDHLETQLRRLMAERDSAVARTTAVSRELETAKAEIAELRQRVEELKKPPERIEDLDERMRRTVELANTQAGEIVARAEAAAEQNWARSSEVSNKLHERYMKLLETLDGHAEALQREHEEALASTRAEVERMTTEAVKRREQLDAEAEQKRRAIETEFESRMTTERQALEQEITEQKETSRRDAERRVAEATAEAKRLVEEATEKASKLVREATEEADRRTAEANATVTRLTKIREEARARLREADEVLQQGESALHPVQEEDTELAKAQPRS</sequence>
<feature type="coiled-coil region" evidence="1">
    <location>
        <begin position="25"/>
        <end position="80"/>
    </location>
</feature>
<keyword evidence="3" id="KW-0131">Cell cycle</keyword>
<keyword evidence="3" id="KW-0132">Cell division</keyword>
<reference evidence="3 4" key="1">
    <citation type="submission" date="2020-03" db="EMBL/GenBank/DDBJ databases">
        <title>Sequencing the genomes of 1000 actinobacteria strains.</title>
        <authorList>
            <person name="Klenk H.-P."/>
        </authorList>
    </citation>
    <scope>NUCLEOTIDE SEQUENCE [LARGE SCALE GENOMIC DNA]</scope>
    <source>
        <strain evidence="3 4">DSM 45685</strain>
    </source>
</reference>
<protein>
    <submittedName>
        <fullName evidence="3">Cell division septum initiation protein DivIVA</fullName>
    </submittedName>
</protein>
<name>A0A7X5UMC1_9PSEU</name>
<evidence type="ECO:0000256" key="1">
    <source>
        <dbReference type="SAM" id="Coils"/>
    </source>
</evidence>
<dbReference type="GO" id="GO:0051301">
    <property type="term" value="P:cell division"/>
    <property type="evidence" value="ECO:0007669"/>
    <property type="project" value="UniProtKB-KW"/>
</dbReference>